<evidence type="ECO:0000256" key="4">
    <source>
        <dbReference type="ARBA" id="ARBA00022840"/>
    </source>
</evidence>
<dbReference type="Pfam" id="PF08245">
    <property type="entry name" value="Mur_ligase_M"/>
    <property type="match status" value="1"/>
</dbReference>
<gene>
    <name evidence="9" type="primary">mpl</name>
    <name evidence="13" type="ORF">ADS77_14830</name>
</gene>
<dbReference type="HAMAP" id="MF_02020">
    <property type="entry name" value="Mpl"/>
    <property type="match status" value="1"/>
</dbReference>
<evidence type="ECO:0000256" key="8">
    <source>
        <dbReference type="ARBA" id="ARBA00023316"/>
    </source>
</evidence>
<dbReference type="GO" id="GO:0009254">
    <property type="term" value="P:peptidoglycan turnover"/>
    <property type="evidence" value="ECO:0007669"/>
    <property type="project" value="UniProtKB-UniRule"/>
</dbReference>
<feature type="domain" description="Mur ligase C-terminal" evidence="11">
    <location>
        <begin position="311"/>
        <end position="431"/>
    </location>
</feature>
<keyword evidence="14" id="KW-1185">Reference proteome</keyword>
<dbReference type="InterPro" id="IPR036565">
    <property type="entry name" value="Mur-like_cat_sf"/>
</dbReference>
<evidence type="ECO:0000256" key="2">
    <source>
        <dbReference type="ARBA" id="ARBA00022618"/>
    </source>
</evidence>
<evidence type="ECO:0000259" key="11">
    <source>
        <dbReference type="Pfam" id="PF02875"/>
    </source>
</evidence>
<evidence type="ECO:0000256" key="3">
    <source>
        <dbReference type="ARBA" id="ARBA00022741"/>
    </source>
</evidence>
<keyword evidence="4 9" id="KW-0067">ATP-binding</keyword>
<dbReference type="InterPro" id="IPR013221">
    <property type="entry name" value="Mur_ligase_cen"/>
</dbReference>
<comment type="similarity">
    <text evidence="9">Belongs to the MurCDEF family. Mpl subfamily.</text>
</comment>
<evidence type="ECO:0000256" key="7">
    <source>
        <dbReference type="ARBA" id="ARBA00023306"/>
    </source>
</evidence>
<keyword evidence="7 9" id="KW-0131">Cell cycle</keyword>
<dbReference type="EC" id="6.3.2.45" evidence="9"/>
<evidence type="ECO:0000256" key="9">
    <source>
        <dbReference type="HAMAP-Rule" id="MF_02020"/>
    </source>
</evidence>
<keyword evidence="1 9" id="KW-0436">Ligase</keyword>
<name>A0A0N0LY68_9GAMM</name>
<evidence type="ECO:0000313" key="14">
    <source>
        <dbReference type="Proteomes" id="UP000037848"/>
    </source>
</evidence>
<keyword evidence="5 9" id="KW-0133">Cell shape</keyword>
<comment type="caution">
    <text evidence="13">The sequence shown here is derived from an EMBL/GenBank/DDBJ whole genome shotgun (WGS) entry which is preliminary data.</text>
</comment>
<comment type="cofactor">
    <cofactor evidence="9">
        <name>Mg(2+)</name>
        <dbReference type="ChEBI" id="CHEBI:18420"/>
    </cofactor>
</comment>
<feature type="domain" description="Mur ligase N-terminal catalytic" evidence="10">
    <location>
        <begin position="2"/>
        <end position="97"/>
    </location>
</feature>
<sequence>MHIHILGICGTFMGGIAAIAKSLGHTVTGSDLNVYPPMSTQLEELGIKLMQGYDVSQLDPAPDMVVIGNAMSRGNPCVEYVLDKGLPYTSGPEWLKHNLLQNSWVLAVAGTHGKTTTASMLAWILEYAGLKPGFLIGGIVQNFGLSARVGETPFFVIEADEYDTAFFDKRSKFVHYLPRTLILNNLEFDHADIFEDLNAIKKQFHHLMRTLPSSGKVIWPQQDNALQAVVKQGCWSESETLGADWDYQLIKADGSEFTVLLNDQSQGTVKWQAFGEHNVKNAIMAIAAARHVGIAIPHSIAGLGEFISPKRRMELKADIANIKVYDDFAHHPTAITTTLAGLRAKVGDEKIIAILEPRSNTMKMGVHQHTLLASLVDANDVYLFEPDNLAWSLSEQAKQAEMVCLSNINEIIEQVVASAQPQQHILIMSNGGFNGLHDKLITALQHKFIQ</sequence>
<dbReference type="GO" id="GO:0106418">
    <property type="term" value="F:UDP-N-acetylmuramate-L-alanyl-gamma-D-glutamyl-meso-2,6-diaminoheptanedioate ligase activity"/>
    <property type="evidence" value="ECO:0007669"/>
    <property type="project" value="UniProtKB-EC"/>
</dbReference>
<feature type="domain" description="Mur ligase central" evidence="12">
    <location>
        <begin position="108"/>
        <end position="289"/>
    </location>
</feature>
<dbReference type="OrthoDB" id="9804126at2"/>
<dbReference type="SUPFAM" id="SSF53623">
    <property type="entry name" value="MurD-like peptide ligases, catalytic domain"/>
    <property type="match status" value="1"/>
</dbReference>
<evidence type="ECO:0000259" key="10">
    <source>
        <dbReference type="Pfam" id="PF01225"/>
    </source>
</evidence>
<dbReference type="Gene3D" id="3.90.190.20">
    <property type="entry name" value="Mur ligase, C-terminal domain"/>
    <property type="match status" value="1"/>
</dbReference>
<dbReference type="Proteomes" id="UP000037848">
    <property type="component" value="Unassembled WGS sequence"/>
</dbReference>
<feature type="binding site" evidence="9">
    <location>
        <begin position="110"/>
        <end position="116"/>
    </location>
    <ligand>
        <name>ATP</name>
        <dbReference type="ChEBI" id="CHEBI:30616"/>
    </ligand>
</feature>
<dbReference type="PATRIC" id="fig|187330.3.peg.1397"/>
<dbReference type="Pfam" id="PF01225">
    <property type="entry name" value="Mur_ligase"/>
    <property type="match status" value="1"/>
</dbReference>
<organism evidence="13 14">
    <name type="scientific">Pseudoalteromonas porphyrae</name>
    <dbReference type="NCBI Taxonomy" id="187330"/>
    <lineage>
        <taxon>Bacteria</taxon>
        <taxon>Pseudomonadati</taxon>
        <taxon>Pseudomonadota</taxon>
        <taxon>Gammaproteobacteria</taxon>
        <taxon>Alteromonadales</taxon>
        <taxon>Pseudoalteromonadaceae</taxon>
        <taxon>Pseudoalteromonas</taxon>
    </lineage>
</organism>
<dbReference type="InterPro" id="IPR004101">
    <property type="entry name" value="Mur_ligase_C"/>
</dbReference>
<evidence type="ECO:0000259" key="12">
    <source>
        <dbReference type="Pfam" id="PF08245"/>
    </source>
</evidence>
<evidence type="ECO:0000256" key="5">
    <source>
        <dbReference type="ARBA" id="ARBA00022960"/>
    </source>
</evidence>
<dbReference type="InterPro" id="IPR036615">
    <property type="entry name" value="Mur_ligase_C_dom_sf"/>
</dbReference>
<comment type="function">
    <text evidence="9">Reutilizes the intact tripeptide L-alanyl-gamma-D-glutamyl-meso-diaminopimelate by linking it to UDP-N-acetylmuramate.</text>
</comment>
<keyword evidence="6 9" id="KW-0573">Peptidoglycan synthesis</keyword>
<dbReference type="PANTHER" id="PTHR43445">
    <property type="entry name" value="UDP-N-ACETYLMURAMATE--L-ALANINE LIGASE-RELATED"/>
    <property type="match status" value="1"/>
</dbReference>
<dbReference type="SUPFAM" id="SSF51984">
    <property type="entry name" value="MurCD N-terminal domain"/>
    <property type="match status" value="1"/>
</dbReference>
<comment type="pathway">
    <text evidence="9">Cell wall biogenesis; peptidoglycan recycling.</text>
</comment>
<dbReference type="GO" id="GO:0005524">
    <property type="term" value="F:ATP binding"/>
    <property type="evidence" value="ECO:0007669"/>
    <property type="project" value="UniProtKB-UniRule"/>
</dbReference>
<dbReference type="STRING" id="187330.AMS58_07090"/>
<dbReference type="NCBIfam" id="TIGR01081">
    <property type="entry name" value="mpl"/>
    <property type="match status" value="1"/>
</dbReference>
<dbReference type="SUPFAM" id="SSF53244">
    <property type="entry name" value="MurD-like peptide ligases, peptide-binding domain"/>
    <property type="match status" value="1"/>
</dbReference>
<dbReference type="RefSeq" id="WP_054455121.1">
    <property type="nucleotide sequence ID" value="NZ_LHPH01000018.1"/>
</dbReference>
<keyword evidence="3 9" id="KW-0547">Nucleotide-binding</keyword>
<keyword evidence="8 9" id="KW-0961">Cell wall biogenesis/degradation</keyword>
<keyword evidence="9" id="KW-0460">Magnesium</keyword>
<evidence type="ECO:0000313" key="13">
    <source>
        <dbReference type="EMBL" id="KPH61381.1"/>
    </source>
</evidence>
<evidence type="ECO:0000256" key="6">
    <source>
        <dbReference type="ARBA" id="ARBA00022984"/>
    </source>
</evidence>
<comment type="catalytic activity">
    <reaction evidence="9">
        <text>UDP-N-acetyl-alpha-D-muramate + L-alanyl-gamma-D-glutamyl-meso-2,6-diaminopimelate + ATP = UDP-N-acetyl-alpha-D-muramoyl-L-alanyl-gamma-D-glutamyl-meso-2,6-diaminopimelate + ADP + phosphate + H(+)</text>
        <dbReference type="Rhea" id="RHEA:29563"/>
        <dbReference type="ChEBI" id="CHEBI:15378"/>
        <dbReference type="ChEBI" id="CHEBI:30616"/>
        <dbReference type="ChEBI" id="CHEBI:43474"/>
        <dbReference type="ChEBI" id="CHEBI:61401"/>
        <dbReference type="ChEBI" id="CHEBI:70757"/>
        <dbReference type="ChEBI" id="CHEBI:83905"/>
        <dbReference type="ChEBI" id="CHEBI:456216"/>
        <dbReference type="EC" id="6.3.2.45"/>
    </reaction>
</comment>
<dbReference type="PANTHER" id="PTHR43445:SF5">
    <property type="entry name" value="UDP-N-ACETYLMURAMATE--L-ALANYL-GAMMA-D-GLUTAMYL-MESO-2,6-DIAMINOHEPTANDIOATE LIGASE"/>
    <property type="match status" value="1"/>
</dbReference>
<accession>A0A0N0LY68</accession>
<reference evidence="13 14" key="1">
    <citation type="submission" date="2015-08" db="EMBL/GenBank/DDBJ databases">
        <title>Draft Genome Sequence of Pseudoalteromonas porphyrae UCD-SED14.</title>
        <authorList>
            <person name="Coil D.A."/>
            <person name="Jospin G."/>
            <person name="Lee R.D."/>
            <person name="Eisen J.A."/>
        </authorList>
    </citation>
    <scope>NUCLEOTIDE SEQUENCE [LARGE SCALE GENOMIC DNA]</scope>
    <source>
        <strain evidence="13 14">UCD-SED14</strain>
    </source>
</reference>
<dbReference type="GO" id="GO:0071555">
    <property type="term" value="P:cell wall organization"/>
    <property type="evidence" value="ECO:0007669"/>
    <property type="project" value="UniProtKB-KW"/>
</dbReference>
<keyword evidence="2 9" id="KW-0132">Cell division</keyword>
<proteinExistence type="inferred from homology"/>
<dbReference type="Gene3D" id="3.40.1190.10">
    <property type="entry name" value="Mur-like, catalytic domain"/>
    <property type="match status" value="1"/>
</dbReference>
<protein>
    <recommendedName>
        <fullName evidence="9">UDP-N-acetylmuramate--L-alanyl-gamma-D-glutamyl-meso-2,6-diaminoheptandioate ligase</fullName>
        <ecNumber evidence="9">6.3.2.45</ecNumber>
    </recommendedName>
    <alternativeName>
        <fullName evidence="9">Murein peptide ligase</fullName>
    </alternativeName>
    <alternativeName>
        <fullName evidence="9">UDP-N-acetylmuramate:L-alanyl-gamma-D-glutamyl-meso-diaminopimelate ligase</fullName>
    </alternativeName>
</protein>
<dbReference type="GO" id="GO:0051301">
    <property type="term" value="P:cell division"/>
    <property type="evidence" value="ECO:0007669"/>
    <property type="project" value="UniProtKB-KW"/>
</dbReference>
<dbReference type="AlphaFoldDB" id="A0A0N0LY68"/>
<dbReference type="GO" id="GO:0009252">
    <property type="term" value="P:peptidoglycan biosynthetic process"/>
    <property type="evidence" value="ECO:0007669"/>
    <property type="project" value="UniProtKB-UniRule"/>
</dbReference>
<dbReference type="UniPathway" id="UPA00544"/>
<dbReference type="InterPro" id="IPR005757">
    <property type="entry name" value="Mpl"/>
</dbReference>
<dbReference type="EMBL" id="LHPH01000018">
    <property type="protein sequence ID" value="KPH61381.1"/>
    <property type="molecule type" value="Genomic_DNA"/>
</dbReference>
<evidence type="ECO:0000256" key="1">
    <source>
        <dbReference type="ARBA" id="ARBA00022598"/>
    </source>
</evidence>
<dbReference type="Gene3D" id="3.40.50.720">
    <property type="entry name" value="NAD(P)-binding Rossmann-like Domain"/>
    <property type="match status" value="1"/>
</dbReference>
<dbReference type="Pfam" id="PF02875">
    <property type="entry name" value="Mur_ligase_C"/>
    <property type="match status" value="1"/>
</dbReference>
<dbReference type="GO" id="GO:0008360">
    <property type="term" value="P:regulation of cell shape"/>
    <property type="evidence" value="ECO:0007669"/>
    <property type="project" value="UniProtKB-KW"/>
</dbReference>
<dbReference type="InterPro" id="IPR000713">
    <property type="entry name" value="Mur_ligase_N"/>
</dbReference>
<dbReference type="InterPro" id="IPR050061">
    <property type="entry name" value="MurCDEF_pg_biosynth"/>
</dbReference>